<accession>A0A7S0ZLF9</accession>
<gene>
    <name evidence="4" type="ORF">TOLI1172_LOCUS9934</name>
</gene>
<dbReference type="PANTHER" id="PTHR13087">
    <property type="entry name" value="NF-KAPPA B ACTIVATING PROTEIN"/>
    <property type="match status" value="1"/>
</dbReference>
<dbReference type="InterPro" id="IPR009269">
    <property type="entry name" value="NKAP_C"/>
</dbReference>
<protein>
    <recommendedName>
        <fullName evidence="3">NF-kappa-B-activating protein C-terminal domain-containing protein</fullName>
    </recommendedName>
</protein>
<sequence>MSGRRNYGRPSNNVSLEEDAARRRQIREDGLVADIWATSPSEPDSIPSAHQKRRHKSRSKHKSSHRKHHSKSYKRKSRSSKYSSSDSSPSFTSESSESEDHRKRRKRSSKKRKHRYSESSYSDSESMSENSDVAREKQYHSRDKVDAFVETREGNHEKAKDKTVDIERERKNTSSVEGAKDSAVKNVKSIGPSKPASLNIRAESYGMNLRPGEGSAIAAYVQEGKRIPRRGEIGLRSEEIESYENAGYVMSGSRNRRMEAVRVRKESQVYSAEERAALARFNYEDKEAREKRTLAQFRKLVQSKSHNPDIQNPE</sequence>
<feature type="domain" description="NF-kappa-B-activating protein C-terminal" evidence="3">
    <location>
        <begin position="203"/>
        <end position="302"/>
    </location>
</feature>
<dbReference type="Pfam" id="PF06047">
    <property type="entry name" value="Nkap_C"/>
    <property type="match status" value="1"/>
</dbReference>
<evidence type="ECO:0000313" key="4">
    <source>
        <dbReference type="EMBL" id="CAD8825534.1"/>
    </source>
</evidence>
<feature type="compositionally biased region" description="Basic and acidic residues" evidence="2">
    <location>
        <begin position="132"/>
        <end position="183"/>
    </location>
</feature>
<feature type="compositionally biased region" description="Basic residues" evidence="2">
    <location>
        <begin position="102"/>
        <end position="115"/>
    </location>
</feature>
<feature type="region of interest" description="Disordered" evidence="2">
    <location>
        <begin position="1"/>
        <end position="21"/>
    </location>
</feature>
<dbReference type="AlphaFoldDB" id="A0A7S0ZLF9"/>
<feature type="compositionally biased region" description="Low complexity" evidence="2">
    <location>
        <begin position="80"/>
        <end position="95"/>
    </location>
</feature>
<evidence type="ECO:0000259" key="3">
    <source>
        <dbReference type="Pfam" id="PF06047"/>
    </source>
</evidence>
<dbReference type="EMBL" id="HBFP01013732">
    <property type="protein sequence ID" value="CAD8825534.1"/>
    <property type="molecule type" value="Transcribed_RNA"/>
</dbReference>
<evidence type="ECO:0000256" key="1">
    <source>
        <dbReference type="ARBA" id="ARBA00009313"/>
    </source>
</evidence>
<dbReference type="InterPro" id="IPR040466">
    <property type="entry name" value="NKAP"/>
</dbReference>
<dbReference type="GO" id="GO:0003682">
    <property type="term" value="F:chromatin binding"/>
    <property type="evidence" value="ECO:0007669"/>
    <property type="project" value="InterPro"/>
</dbReference>
<dbReference type="GO" id="GO:0010468">
    <property type="term" value="P:regulation of gene expression"/>
    <property type="evidence" value="ECO:0007669"/>
    <property type="project" value="TreeGrafter"/>
</dbReference>
<evidence type="ECO:0000256" key="2">
    <source>
        <dbReference type="SAM" id="MobiDB-lite"/>
    </source>
</evidence>
<dbReference type="GO" id="GO:0005634">
    <property type="term" value="C:nucleus"/>
    <property type="evidence" value="ECO:0007669"/>
    <property type="project" value="TreeGrafter"/>
</dbReference>
<comment type="similarity">
    <text evidence="1">Belongs to the NKAP family.</text>
</comment>
<organism evidence="4">
    <name type="scientific">Timspurckia oligopyrenoides</name>
    <dbReference type="NCBI Taxonomy" id="708627"/>
    <lineage>
        <taxon>Eukaryota</taxon>
        <taxon>Rhodophyta</taxon>
        <taxon>Bangiophyceae</taxon>
        <taxon>Porphyridiales</taxon>
        <taxon>Porphyridiaceae</taxon>
        <taxon>Timspurckia</taxon>
    </lineage>
</organism>
<dbReference type="PANTHER" id="PTHR13087:SF0">
    <property type="entry name" value="NFKB ACTIVATING PROTEIN LIKE"/>
    <property type="match status" value="1"/>
</dbReference>
<feature type="compositionally biased region" description="Low complexity" evidence="2">
    <location>
        <begin position="118"/>
        <end position="131"/>
    </location>
</feature>
<feature type="compositionally biased region" description="Basic residues" evidence="2">
    <location>
        <begin position="50"/>
        <end position="79"/>
    </location>
</feature>
<feature type="region of interest" description="Disordered" evidence="2">
    <location>
        <begin position="33"/>
        <end position="196"/>
    </location>
</feature>
<reference evidence="4" key="1">
    <citation type="submission" date="2021-01" db="EMBL/GenBank/DDBJ databases">
        <authorList>
            <person name="Corre E."/>
            <person name="Pelletier E."/>
            <person name="Niang G."/>
            <person name="Scheremetjew M."/>
            <person name="Finn R."/>
            <person name="Kale V."/>
            <person name="Holt S."/>
            <person name="Cochrane G."/>
            <person name="Meng A."/>
            <person name="Brown T."/>
            <person name="Cohen L."/>
        </authorList>
    </citation>
    <scope>NUCLEOTIDE SEQUENCE</scope>
    <source>
        <strain evidence="4">CCMP3278</strain>
    </source>
</reference>
<proteinExistence type="inferred from homology"/>
<name>A0A7S0ZLF9_9RHOD</name>